<dbReference type="Proteomes" id="UP000008372">
    <property type="component" value="Unassembled WGS sequence"/>
</dbReference>
<evidence type="ECO:0000256" key="6">
    <source>
        <dbReference type="ARBA" id="ARBA00023136"/>
    </source>
</evidence>
<feature type="transmembrane region" description="Helical" evidence="7">
    <location>
        <begin position="83"/>
        <end position="104"/>
    </location>
</feature>
<feature type="transmembrane region" description="Helical" evidence="7">
    <location>
        <begin position="380"/>
        <end position="397"/>
    </location>
</feature>
<keyword evidence="5 7" id="KW-1133">Transmembrane helix</keyword>
<sequence>MSLKKQATKGSMWMSITRMGMNVIDFAVYAYLARILTLEEFGLVGFCFLFIEFANTLVNAGVNQNIVQRKTWSDNYAASTMTFVFGMGVVVAACLVFIGAPIAHYSYSDVAAYVVASLAPITIVMSLQVVVTGKLLREFKNKQMGVAKFVATILSAIVIVTLAEMGYGLWSLVVGKLVNAALEYIFLTYVSGFRPRFHFDREDNKELISFCLPLLWMTIMTFLHRKASNMFTGLVLGPASFALLAAAKKGELVINQITMSSINSMVVPSFSRAKEDANIGDLYIKLVAITATLVLPIFMGLAAIADPFVTVAFGDKFATSAEYMSISAFTMFPAVIAWFLPNLLISRAKTKDAFKLTLINVVSNILVAGVSIWFGIKVMLISLVINSFLLLPLRFSIVMKHIEIDIAKLVKTLLAPCVCALGMYFCASGSKIYLDDYISNDIAMLVTLVAVGGISYPILAFSLFYKNTLVMLKELNEMFFKKRIKH</sequence>
<accession>A0ABQ0I8Z8</accession>
<feature type="transmembrane region" description="Helical" evidence="7">
    <location>
        <begin position="110"/>
        <end position="133"/>
    </location>
</feature>
<feature type="transmembrane region" description="Helical" evidence="7">
    <location>
        <begin position="207"/>
        <end position="224"/>
    </location>
</feature>
<proteinExistence type="inferred from homology"/>
<name>A0ABQ0I8Z8_9ALTE</name>
<evidence type="ECO:0000313" key="8">
    <source>
        <dbReference type="EMBL" id="GAC05842.1"/>
    </source>
</evidence>
<dbReference type="PANTHER" id="PTHR30250:SF10">
    <property type="entry name" value="LIPOPOLYSACCHARIDE BIOSYNTHESIS PROTEIN WZXC"/>
    <property type="match status" value="1"/>
</dbReference>
<organism evidence="8 9">
    <name type="scientific">Paraglaciecola agarilytica NO2</name>
    <dbReference type="NCBI Taxonomy" id="1125747"/>
    <lineage>
        <taxon>Bacteria</taxon>
        <taxon>Pseudomonadati</taxon>
        <taxon>Pseudomonadota</taxon>
        <taxon>Gammaproteobacteria</taxon>
        <taxon>Alteromonadales</taxon>
        <taxon>Alteromonadaceae</taxon>
        <taxon>Paraglaciecola</taxon>
    </lineage>
</organism>
<evidence type="ECO:0000256" key="4">
    <source>
        <dbReference type="ARBA" id="ARBA00022692"/>
    </source>
</evidence>
<dbReference type="EMBL" id="BAEK01000047">
    <property type="protein sequence ID" value="GAC05842.1"/>
    <property type="molecule type" value="Genomic_DNA"/>
</dbReference>
<feature type="transmembrane region" description="Helical" evidence="7">
    <location>
        <begin position="145"/>
        <end position="163"/>
    </location>
</feature>
<evidence type="ECO:0000313" key="9">
    <source>
        <dbReference type="Proteomes" id="UP000008372"/>
    </source>
</evidence>
<feature type="transmembrane region" description="Helical" evidence="7">
    <location>
        <begin position="324"/>
        <end position="344"/>
    </location>
</feature>
<feature type="transmembrane region" description="Helical" evidence="7">
    <location>
        <begin position="356"/>
        <end position="374"/>
    </location>
</feature>
<feature type="transmembrane region" description="Helical" evidence="7">
    <location>
        <begin position="409"/>
        <end position="430"/>
    </location>
</feature>
<feature type="transmembrane region" description="Helical" evidence="7">
    <location>
        <begin position="169"/>
        <end position="187"/>
    </location>
</feature>
<feature type="transmembrane region" description="Helical" evidence="7">
    <location>
        <begin position="282"/>
        <end position="304"/>
    </location>
</feature>
<gene>
    <name evidence="8" type="ORF">GAGA_3008</name>
</gene>
<evidence type="ECO:0000256" key="3">
    <source>
        <dbReference type="ARBA" id="ARBA00022475"/>
    </source>
</evidence>
<reference evidence="8 9" key="1">
    <citation type="journal article" date="2014" name="Environ. Microbiol.">
        <title>Comparative genomics of the marine bacterial genus Glaciecola reveals the high degree of genomic diversity and genomic characteristic for cold adaptation.</title>
        <authorList>
            <person name="Qin Q.L."/>
            <person name="Xie B.B."/>
            <person name="Yu Y."/>
            <person name="Shu Y.L."/>
            <person name="Rong J.C."/>
            <person name="Zhang Y.J."/>
            <person name="Zhao D.L."/>
            <person name="Chen X.L."/>
            <person name="Zhang X.Y."/>
            <person name="Chen B."/>
            <person name="Zhou B.C."/>
            <person name="Zhang Y.Z."/>
        </authorList>
    </citation>
    <scope>NUCLEOTIDE SEQUENCE [LARGE SCALE GENOMIC DNA]</scope>
    <source>
        <strain evidence="8 9">NO2</strain>
    </source>
</reference>
<dbReference type="RefSeq" id="WP_008304635.1">
    <property type="nucleotide sequence ID" value="NZ_BAEK01000047.1"/>
</dbReference>
<evidence type="ECO:0000256" key="2">
    <source>
        <dbReference type="ARBA" id="ARBA00007430"/>
    </source>
</evidence>
<comment type="similarity">
    <text evidence="2">Belongs to the polysaccharide synthase family.</text>
</comment>
<dbReference type="InterPro" id="IPR050833">
    <property type="entry name" value="Poly_Biosynth_Transport"/>
</dbReference>
<feature type="transmembrane region" description="Helical" evidence="7">
    <location>
        <begin position="230"/>
        <end position="247"/>
    </location>
</feature>
<keyword evidence="9" id="KW-1185">Reference proteome</keyword>
<comment type="caution">
    <text evidence="8">The sequence shown here is derived from an EMBL/GenBank/DDBJ whole genome shotgun (WGS) entry which is preliminary data.</text>
</comment>
<feature type="transmembrane region" description="Helical" evidence="7">
    <location>
        <begin position="43"/>
        <end position="62"/>
    </location>
</feature>
<feature type="transmembrane region" description="Helical" evidence="7">
    <location>
        <begin position="442"/>
        <end position="465"/>
    </location>
</feature>
<comment type="subcellular location">
    <subcellularLocation>
        <location evidence="1">Cell membrane</location>
        <topology evidence="1">Multi-pass membrane protein</topology>
    </subcellularLocation>
</comment>
<evidence type="ECO:0000256" key="7">
    <source>
        <dbReference type="SAM" id="Phobius"/>
    </source>
</evidence>
<protein>
    <submittedName>
        <fullName evidence="8">Polysaccharide biosynthesis protein</fullName>
    </submittedName>
</protein>
<dbReference type="PANTHER" id="PTHR30250">
    <property type="entry name" value="PST FAMILY PREDICTED COLANIC ACID TRANSPORTER"/>
    <property type="match status" value="1"/>
</dbReference>
<keyword evidence="6 7" id="KW-0472">Membrane</keyword>
<feature type="transmembrane region" description="Helical" evidence="7">
    <location>
        <begin position="12"/>
        <end position="31"/>
    </location>
</feature>
<evidence type="ECO:0000256" key="1">
    <source>
        <dbReference type="ARBA" id="ARBA00004651"/>
    </source>
</evidence>
<evidence type="ECO:0000256" key="5">
    <source>
        <dbReference type="ARBA" id="ARBA00022989"/>
    </source>
</evidence>
<keyword evidence="3" id="KW-1003">Cell membrane</keyword>
<keyword evidence="4 7" id="KW-0812">Transmembrane</keyword>
<dbReference type="Pfam" id="PF13440">
    <property type="entry name" value="Polysacc_synt_3"/>
    <property type="match status" value="1"/>
</dbReference>